<dbReference type="PANTHER" id="PTHR42928">
    <property type="entry name" value="TRICARBOXYLATE-BINDING PROTEIN"/>
    <property type="match status" value="1"/>
</dbReference>
<name>A0ABS4AAL9_9PROT</name>
<protein>
    <submittedName>
        <fullName evidence="3">Tripartite tricarboxylate transporter substrate binding protein</fullName>
    </submittedName>
</protein>
<accession>A0ABS4AAL9</accession>
<proteinExistence type="inferred from homology"/>
<dbReference type="RefSeq" id="WP_209377543.1">
    <property type="nucleotide sequence ID" value="NZ_JAGIZB010000001.1"/>
</dbReference>
<dbReference type="InterPro" id="IPR005064">
    <property type="entry name" value="BUG"/>
</dbReference>
<dbReference type="InterPro" id="IPR006311">
    <property type="entry name" value="TAT_signal"/>
</dbReference>
<comment type="caution">
    <text evidence="3">The sequence shown here is derived from an EMBL/GenBank/DDBJ whole genome shotgun (WGS) entry which is preliminary data.</text>
</comment>
<feature type="chain" id="PRO_5046699748" evidence="2">
    <location>
        <begin position="30"/>
        <end position="334"/>
    </location>
</feature>
<evidence type="ECO:0000313" key="4">
    <source>
        <dbReference type="Proteomes" id="UP000681594"/>
    </source>
</evidence>
<evidence type="ECO:0000256" key="2">
    <source>
        <dbReference type="SAM" id="SignalP"/>
    </source>
</evidence>
<reference evidence="3 4" key="1">
    <citation type="submission" date="2021-03" db="EMBL/GenBank/DDBJ databases">
        <authorList>
            <person name="So Y."/>
        </authorList>
    </citation>
    <scope>NUCLEOTIDE SEQUENCE [LARGE SCALE GENOMIC DNA]</scope>
    <source>
        <strain evidence="3 4">SSH11</strain>
    </source>
</reference>
<dbReference type="SUPFAM" id="SSF53850">
    <property type="entry name" value="Periplasmic binding protein-like II"/>
    <property type="match status" value="1"/>
</dbReference>
<dbReference type="PROSITE" id="PS51318">
    <property type="entry name" value="TAT"/>
    <property type="match status" value="1"/>
</dbReference>
<dbReference type="Gene3D" id="3.40.190.10">
    <property type="entry name" value="Periplasmic binding protein-like II"/>
    <property type="match status" value="1"/>
</dbReference>
<keyword evidence="4" id="KW-1185">Reference proteome</keyword>
<dbReference type="EMBL" id="JAGIZB010000001">
    <property type="protein sequence ID" value="MBP0443334.1"/>
    <property type="molecule type" value="Genomic_DNA"/>
</dbReference>
<dbReference type="PANTHER" id="PTHR42928:SF5">
    <property type="entry name" value="BLR1237 PROTEIN"/>
    <property type="match status" value="1"/>
</dbReference>
<evidence type="ECO:0000256" key="1">
    <source>
        <dbReference type="ARBA" id="ARBA00006987"/>
    </source>
</evidence>
<dbReference type="Gene3D" id="3.40.190.150">
    <property type="entry name" value="Bordetella uptake gene, domain 1"/>
    <property type="match status" value="1"/>
</dbReference>
<dbReference type="CDD" id="cd07012">
    <property type="entry name" value="PBP2_Bug_TTT"/>
    <property type="match status" value="1"/>
</dbReference>
<feature type="signal peptide" evidence="2">
    <location>
        <begin position="1"/>
        <end position="29"/>
    </location>
</feature>
<sequence length="334" mass="34874">MLSRRQFGGRSAALTLSAAGAALSRPALAQGRFPDRPITIVVPFAPGGANDLAGRLLADRMGPLLHPEGRVLVENRPGGGSAIGAEYVRRARPDGYTLLVGSASTLAVAPAAGASAARYHPTQDFTPLTVVGTSPLGVVVPTNSGVTTLKQLVDRLKAEPGRVTYASSGVGGVSHLGADYLANLAGTSAQHIPYRGGSQTAESLIKGETLYAVDQLGSVVGQIRDGALRLLAVTTRTRDSNFPDVPTVAEAALPDYELTTWTAMVGPKDLPDEVAQALSKAANAALAEPRVRERLESTGTTPMLDSTPASTRAFLDREYALYQNIVKRIGLKLD</sequence>
<keyword evidence="2" id="KW-0732">Signal</keyword>
<dbReference type="InterPro" id="IPR042100">
    <property type="entry name" value="Bug_dom1"/>
</dbReference>
<evidence type="ECO:0000313" key="3">
    <source>
        <dbReference type="EMBL" id="MBP0443334.1"/>
    </source>
</evidence>
<comment type="similarity">
    <text evidence="1">Belongs to the UPF0065 (bug) family.</text>
</comment>
<dbReference type="PIRSF" id="PIRSF017082">
    <property type="entry name" value="YflP"/>
    <property type="match status" value="1"/>
</dbReference>
<dbReference type="Proteomes" id="UP000681594">
    <property type="component" value="Unassembled WGS sequence"/>
</dbReference>
<organism evidence="3 4">
    <name type="scientific">Pararoseomonas baculiformis</name>
    <dbReference type="NCBI Taxonomy" id="2820812"/>
    <lineage>
        <taxon>Bacteria</taxon>
        <taxon>Pseudomonadati</taxon>
        <taxon>Pseudomonadota</taxon>
        <taxon>Alphaproteobacteria</taxon>
        <taxon>Acetobacterales</taxon>
        <taxon>Acetobacteraceae</taxon>
        <taxon>Pararoseomonas</taxon>
    </lineage>
</organism>
<dbReference type="Pfam" id="PF03401">
    <property type="entry name" value="TctC"/>
    <property type="match status" value="1"/>
</dbReference>
<gene>
    <name evidence="3" type="ORF">J8J14_00960</name>
</gene>